<proteinExistence type="predicted"/>
<reference evidence="1 2" key="2">
    <citation type="submission" date="2020-06" db="EMBL/GenBank/DDBJ databases">
        <title>Ramlibacter rhizophilus sp. nov., isolated from rhizosphere soil of national flower Mugunghwa from South Korea.</title>
        <authorList>
            <person name="Zheng-Fei Y."/>
            <person name="Huan T."/>
        </authorList>
    </citation>
    <scope>NUCLEOTIDE SEQUENCE [LARGE SCALE GENOMIC DNA]</scope>
    <source>
        <strain evidence="1 2">B156</strain>
    </source>
</reference>
<dbReference type="RefSeq" id="WP_171556613.1">
    <property type="nucleotide sequence ID" value="NZ_JABFCS010000001.1"/>
</dbReference>
<sequence length="110" mass="10052">MGGAVRATVAPAQAGVDALLGVGAGTAPASAHAAERAQGTVTLPETAAAANARADAAAGGRAAVRILRPATTISGNAAVGGSTSASVNGTEAGAAIDARLGAGVAVPAGR</sequence>
<evidence type="ECO:0000313" key="1">
    <source>
        <dbReference type="EMBL" id="NNU42234.1"/>
    </source>
</evidence>
<evidence type="ECO:0000313" key="2">
    <source>
        <dbReference type="Proteomes" id="UP000552954"/>
    </source>
</evidence>
<name>A0A849K749_9BURK</name>
<gene>
    <name evidence="1" type="ORF">HK415_02290</name>
</gene>
<dbReference type="EMBL" id="JABFCS010000001">
    <property type="protein sequence ID" value="NNU42234.1"/>
    <property type="molecule type" value="Genomic_DNA"/>
</dbReference>
<comment type="caution">
    <text evidence="1">The sequence shown here is derived from an EMBL/GenBank/DDBJ whole genome shotgun (WGS) entry which is preliminary data.</text>
</comment>
<protein>
    <submittedName>
        <fullName evidence="1">Uncharacterized protein</fullName>
    </submittedName>
</protein>
<organism evidence="1 2">
    <name type="scientific">Ramlibacter montanisoli</name>
    <dbReference type="NCBI Taxonomy" id="2732512"/>
    <lineage>
        <taxon>Bacteria</taxon>
        <taxon>Pseudomonadati</taxon>
        <taxon>Pseudomonadota</taxon>
        <taxon>Betaproteobacteria</taxon>
        <taxon>Burkholderiales</taxon>
        <taxon>Comamonadaceae</taxon>
        <taxon>Ramlibacter</taxon>
    </lineage>
</organism>
<reference evidence="1 2" key="1">
    <citation type="submission" date="2020-05" db="EMBL/GenBank/DDBJ databases">
        <authorList>
            <person name="Khan S.A."/>
            <person name="Jeon C.O."/>
            <person name="Chun B.H."/>
        </authorList>
    </citation>
    <scope>NUCLEOTIDE SEQUENCE [LARGE SCALE GENOMIC DNA]</scope>
    <source>
        <strain evidence="1 2">B156</strain>
    </source>
</reference>
<dbReference type="Proteomes" id="UP000552954">
    <property type="component" value="Unassembled WGS sequence"/>
</dbReference>
<accession>A0A849K749</accession>
<dbReference type="AlphaFoldDB" id="A0A849K749"/>
<keyword evidence="2" id="KW-1185">Reference proteome</keyword>